<keyword evidence="3" id="KW-0413">Isomerase</keyword>
<accession>A0A5C6BWM8</accession>
<evidence type="ECO:0000256" key="1">
    <source>
        <dbReference type="ARBA" id="ARBA00007637"/>
    </source>
</evidence>
<proteinExistence type="inferred from homology"/>
<feature type="domain" description="NAD-dependent epimerase/dehydratase" evidence="2">
    <location>
        <begin position="3"/>
        <end position="233"/>
    </location>
</feature>
<sequence length="302" mass="33152">MRIALTGATGFIGRYIVNQLDSEGHSLRCWHRASSDRQGFESIDKLTWVEGDLGDRQQADRLVVDCDAVVHAALYRPGKGFMGAEGDLIEFIEKNVVGTLKLIEAARDAGVGRFVVVSTCAVHDKILTDRPLDETHPLWAASHYGAHKAAIEKFVHSFGLGQDFPICAVRPTGVYGVNHPAEKSKWYDLITKVVHGENVECSRGGKEVHAADVAKAISILLTADGIKGEAFNCYDRYISEFEVATMAKEISQSSSEIAGESKLPKHQIVTDKIRSLGMEFGREALLRQTVTDLVESARSVQR</sequence>
<evidence type="ECO:0000313" key="3">
    <source>
        <dbReference type="EMBL" id="TWU16663.1"/>
    </source>
</evidence>
<dbReference type="InterPro" id="IPR036291">
    <property type="entry name" value="NAD(P)-bd_dom_sf"/>
</dbReference>
<dbReference type="InterPro" id="IPR001509">
    <property type="entry name" value="Epimerase_deHydtase"/>
</dbReference>
<reference evidence="3 4" key="1">
    <citation type="journal article" date="2020" name="Antonie Van Leeuwenhoek">
        <title>Rhodopirellula heiligendammensis sp. nov., Rhodopirellula pilleata sp. nov., and Rhodopirellula solitaria sp. nov. isolated from natural or artificial marine surfaces in Northern Germany and California, USA, and emended description of the genus Rhodopirellula.</title>
        <authorList>
            <person name="Kallscheuer N."/>
            <person name="Wiegand S."/>
            <person name="Jogler M."/>
            <person name="Boedeker C."/>
            <person name="Peeters S.H."/>
            <person name="Rast P."/>
            <person name="Heuer A."/>
            <person name="Jetten M.S.M."/>
            <person name="Rohde M."/>
            <person name="Jogler C."/>
        </authorList>
    </citation>
    <scope>NUCLEOTIDE SEQUENCE [LARGE SCALE GENOMIC DNA]</scope>
    <source>
        <strain evidence="3 4">Poly21</strain>
    </source>
</reference>
<protein>
    <submittedName>
        <fullName evidence="3">UDP-glucose 4-epimerase</fullName>
        <ecNumber evidence="3">5.1.3.2</ecNumber>
    </submittedName>
</protein>
<comment type="similarity">
    <text evidence="1">Belongs to the NAD(P)-dependent epimerase/dehydratase family.</text>
</comment>
<organism evidence="3 4">
    <name type="scientific">Allorhodopirellula heiligendammensis</name>
    <dbReference type="NCBI Taxonomy" id="2714739"/>
    <lineage>
        <taxon>Bacteria</taxon>
        <taxon>Pseudomonadati</taxon>
        <taxon>Planctomycetota</taxon>
        <taxon>Planctomycetia</taxon>
        <taxon>Pirellulales</taxon>
        <taxon>Pirellulaceae</taxon>
        <taxon>Allorhodopirellula</taxon>
    </lineage>
</organism>
<dbReference type="GO" id="GO:0003978">
    <property type="term" value="F:UDP-glucose 4-epimerase activity"/>
    <property type="evidence" value="ECO:0007669"/>
    <property type="project" value="UniProtKB-EC"/>
</dbReference>
<dbReference type="Pfam" id="PF01370">
    <property type="entry name" value="Epimerase"/>
    <property type="match status" value="1"/>
</dbReference>
<evidence type="ECO:0000313" key="4">
    <source>
        <dbReference type="Proteomes" id="UP000319908"/>
    </source>
</evidence>
<dbReference type="EMBL" id="SJPU01000002">
    <property type="protein sequence ID" value="TWU16663.1"/>
    <property type="molecule type" value="Genomic_DNA"/>
</dbReference>
<dbReference type="PANTHER" id="PTHR43000">
    <property type="entry name" value="DTDP-D-GLUCOSE 4,6-DEHYDRATASE-RELATED"/>
    <property type="match status" value="1"/>
</dbReference>
<name>A0A5C6BWM8_9BACT</name>
<dbReference type="OrthoDB" id="9807212at2"/>
<comment type="caution">
    <text evidence="3">The sequence shown here is derived from an EMBL/GenBank/DDBJ whole genome shotgun (WGS) entry which is preliminary data.</text>
</comment>
<dbReference type="SUPFAM" id="SSF51735">
    <property type="entry name" value="NAD(P)-binding Rossmann-fold domains"/>
    <property type="match status" value="1"/>
</dbReference>
<dbReference type="EC" id="5.1.3.2" evidence="3"/>
<evidence type="ECO:0000259" key="2">
    <source>
        <dbReference type="Pfam" id="PF01370"/>
    </source>
</evidence>
<dbReference type="RefSeq" id="WP_146408266.1">
    <property type="nucleotide sequence ID" value="NZ_SJPU01000002.1"/>
</dbReference>
<keyword evidence="4" id="KW-1185">Reference proteome</keyword>
<gene>
    <name evidence="3" type="ORF">Poly21_38680</name>
</gene>
<dbReference type="Proteomes" id="UP000319908">
    <property type="component" value="Unassembled WGS sequence"/>
</dbReference>
<dbReference type="Gene3D" id="3.40.50.720">
    <property type="entry name" value="NAD(P)-binding Rossmann-like Domain"/>
    <property type="match status" value="1"/>
</dbReference>
<dbReference type="AlphaFoldDB" id="A0A5C6BWM8"/>
<dbReference type="CDD" id="cd08946">
    <property type="entry name" value="SDR_e"/>
    <property type="match status" value="1"/>
</dbReference>